<dbReference type="AlphaFoldDB" id="A0A520MFP2"/>
<reference evidence="13 14" key="1">
    <citation type="submission" date="2019-02" db="EMBL/GenBank/DDBJ databases">
        <title>Prokaryotic population dynamics and viral predation in marine succession experiment using metagenomics: the confinement effect.</title>
        <authorList>
            <person name="Haro-Moreno J.M."/>
            <person name="Rodriguez-Valera F."/>
            <person name="Lopez-Perez M."/>
        </authorList>
    </citation>
    <scope>NUCLEOTIDE SEQUENCE [LARGE SCALE GENOMIC DNA]</scope>
    <source>
        <strain evidence="13">MED-G170</strain>
    </source>
</reference>
<evidence type="ECO:0000313" key="13">
    <source>
        <dbReference type="EMBL" id="RZO20048.1"/>
    </source>
</evidence>
<gene>
    <name evidence="11" type="primary">glyS</name>
    <name evidence="13" type="ORF">EVB03_05455</name>
</gene>
<sequence>MKSDFLFELGTEELPPKALLSLSHAFTESILDGFIAQGLSFEGSTSYAAPRRLAIYIKGLDGSTPDSDIVSWGPPARVAFDEAGAPTKAAEAFASKNNLALSDLSAYIENDGHQDKLCIRHTESGRASTELFGLVINECLSSLPIPKRMRWGSSKDEFVRPVHWGVLMFGDHVCEETILGVKTGNVSQGHRFHCPGDILIKSPKSYEKQLRSAKVVAQFDERKRLIHEGVSSLAKSIKGEAVIDESLLNEVTALNEWPVPLLGRFEKRFLSVPAEALISSMKEHQKYFHVINSKKELLPAFITVANIVSKDPKQVIAGNERVIRPRLADAAFFYENDATESLERRREALRTVVFQDKLGSVFDKTARVAAIAEVLSNYTGADPSLAHRAAELSKSDLVSDMVGEFADLQGTMGRYYALNDGEDKQVAEAQLEQYLPRFSGDQVPSTEVGTTLALADKLDTLVGIFSIGQQPSGSRDPFALRRASLGVLRIIIARQIDLDLNEAILIAASQFDLKEEALEKIRLQVLTYILDRFKSWYKEEGLKSEVYLSVASLNLSNPLDIDARVKAISAFSKLPEAQDLAAANKRVSNLLSKQLKNRQPSEMDLALLEEGSEKNLANAIKTLSDVSQPLIEKRDYDAVLKNLATLRDPVDAFFNDVMVMSEDLAIRENRLSLLHRLRCLCINVADIAQMATSK</sequence>
<comment type="similarity">
    <text evidence="2 11">Belongs to the class-II aminoacyl-tRNA synthetase family.</text>
</comment>
<comment type="catalytic activity">
    <reaction evidence="10 11">
        <text>tRNA(Gly) + glycine + ATP = glycyl-tRNA(Gly) + AMP + diphosphate</text>
        <dbReference type="Rhea" id="RHEA:16013"/>
        <dbReference type="Rhea" id="RHEA-COMP:9664"/>
        <dbReference type="Rhea" id="RHEA-COMP:9683"/>
        <dbReference type="ChEBI" id="CHEBI:30616"/>
        <dbReference type="ChEBI" id="CHEBI:33019"/>
        <dbReference type="ChEBI" id="CHEBI:57305"/>
        <dbReference type="ChEBI" id="CHEBI:78442"/>
        <dbReference type="ChEBI" id="CHEBI:78522"/>
        <dbReference type="ChEBI" id="CHEBI:456215"/>
        <dbReference type="EC" id="6.1.1.14"/>
    </reaction>
</comment>
<dbReference type="SUPFAM" id="SSF109604">
    <property type="entry name" value="HD-domain/PDEase-like"/>
    <property type="match status" value="1"/>
</dbReference>
<protein>
    <recommendedName>
        <fullName evidence="11">Glycine--tRNA ligase beta subunit</fullName>
        <ecNumber evidence="11">6.1.1.14</ecNumber>
    </recommendedName>
    <alternativeName>
        <fullName evidence="11">Glycyl-tRNA synthetase beta subunit</fullName>
        <shortName evidence="11">GlyRS</shortName>
    </alternativeName>
</protein>
<dbReference type="Pfam" id="PF02092">
    <property type="entry name" value="tRNA_synt_2f"/>
    <property type="match status" value="1"/>
</dbReference>
<dbReference type="InterPro" id="IPR008909">
    <property type="entry name" value="DALR_anticod-bd"/>
</dbReference>
<keyword evidence="9 11" id="KW-0030">Aminoacyl-tRNA synthetase</keyword>
<keyword evidence="4 11" id="KW-0963">Cytoplasm</keyword>
<dbReference type="GO" id="GO:0006426">
    <property type="term" value="P:glycyl-tRNA aminoacylation"/>
    <property type="evidence" value="ECO:0007669"/>
    <property type="project" value="UniProtKB-UniRule"/>
</dbReference>
<keyword evidence="6 11" id="KW-0547">Nucleotide-binding</keyword>
<evidence type="ECO:0000313" key="14">
    <source>
        <dbReference type="Proteomes" id="UP000315889"/>
    </source>
</evidence>
<keyword evidence="5 11" id="KW-0436">Ligase</keyword>
<evidence type="ECO:0000256" key="5">
    <source>
        <dbReference type="ARBA" id="ARBA00022598"/>
    </source>
</evidence>
<dbReference type="PANTHER" id="PTHR30075:SF2">
    <property type="entry name" value="GLYCINE--TRNA LIGASE, CHLOROPLASTIC_MITOCHONDRIAL 2"/>
    <property type="match status" value="1"/>
</dbReference>
<comment type="caution">
    <text evidence="13">The sequence shown here is derived from an EMBL/GenBank/DDBJ whole genome shotgun (WGS) entry which is preliminary data.</text>
</comment>
<dbReference type="EC" id="6.1.1.14" evidence="11"/>
<keyword evidence="8 11" id="KW-0648">Protein biosynthesis</keyword>
<dbReference type="GO" id="GO:0005524">
    <property type="term" value="F:ATP binding"/>
    <property type="evidence" value="ECO:0007669"/>
    <property type="project" value="UniProtKB-UniRule"/>
</dbReference>
<evidence type="ECO:0000256" key="7">
    <source>
        <dbReference type="ARBA" id="ARBA00022840"/>
    </source>
</evidence>
<keyword evidence="7 11" id="KW-0067">ATP-binding</keyword>
<accession>A0A520MFP2</accession>
<evidence type="ECO:0000256" key="8">
    <source>
        <dbReference type="ARBA" id="ARBA00022917"/>
    </source>
</evidence>
<dbReference type="Proteomes" id="UP000315889">
    <property type="component" value="Unassembled WGS sequence"/>
</dbReference>
<evidence type="ECO:0000256" key="4">
    <source>
        <dbReference type="ARBA" id="ARBA00022490"/>
    </source>
</evidence>
<dbReference type="HAMAP" id="MF_00255">
    <property type="entry name" value="Gly_tRNA_synth_beta"/>
    <property type="match status" value="1"/>
</dbReference>
<evidence type="ECO:0000256" key="2">
    <source>
        <dbReference type="ARBA" id="ARBA00008226"/>
    </source>
</evidence>
<evidence type="ECO:0000256" key="1">
    <source>
        <dbReference type="ARBA" id="ARBA00004496"/>
    </source>
</evidence>
<dbReference type="PROSITE" id="PS50861">
    <property type="entry name" value="AA_TRNA_LIGASE_II_GLYAB"/>
    <property type="match status" value="1"/>
</dbReference>
<evidence type="ECO:0000256" key="9">
    <source>
        <dbReference type="ARBA" id="ARBA00023146"/>
    </source>
</evidence>
<name>A0A520MFP2_9GAMM</name>
<dbReference type="EMBL" id="SHBP01000006">
    <property type="protein sequence ID" value="RZO20048.1"/>
    <property type="molecule type" value="Genomic_DNA"/>
</dbReference>
<evidence type="ECO:0000256" key="10">
    <source>
        <dbReference type="ARBA" id="ARBA00047937"/>
    </source>
</evidence>
<proteinExistence type="inferred from homology"/>
<comment type="subcellular location">
    <subcellularLocation>
        <location evidence="1 11">Cytoplasm</location>
    </subcellularLocation>
</comment>
<comment type="subunit">
    <text evidence="3 11">Tetramer of two alpha and two beta subunits.</text>
</comment>
<dbReference type="NCBIfam" id="TIGR00211">
    <property type="entry name" value="glyS"/>
    <property type="match status" value="1"/>
</dbReference>
<dbReference type="InterPro" id="IPR015944">
    <property type="entry name" value="Gly-tRNA-synth_bsu"/>
</dbReference>
<dbReference type="GO" id="GO:0006420">
    <property type="term" value="P:arginyl-tRNA aminoacylation"/>
    <property type="evidence" value="ECO:0007669"/>
    <property type="project" value="InterPro"/>
</dbReference>
<dbReference type="GO" id="GO:0004814">
    <property type="term" value="F:arginine-tRNA ligase activity"/>
    <property type="evidence" value="ECO:0007669"/>
    <property type="project" value="InterPro"/>
</dbReference>
<dbReference type="PRINTS" id="PR01045">
    <property type="entry name" value="TRNASYNTHGB"/>
</dbReference>
<dbReference type="InterPro" id="IPR006194">
    <property type="entry name" value="Gly-tRNA-synth_heterodimer"/>
</dbReference>
<organism evidence="13 14">
    <name type="scientific">SAR92 clade bacterium</name>
    <dbReference type="NCBI Taxonomy" id="2315479"/>
    <lineage>
        <taxon>Bacteria</taxon>
        <taxon>Pseudomonadati</taxon>
        <taxon>Pseudomonadota</taxon>
        <taxon>Gammaproteobacteria</taxon>
        <taxon>Cellvibrionales</taxon>
        <taxon>Porticoccaceae</taxon>
        <taxon>SAR92 clade</taxon>
    </lineage>
</organism>
<dbReference type="GO" id="GO:0005829">
    <property type="term" value="C:cytosol"/>
    <property type="evidence" value="ECO:0007669"/>
    <property type="project" value="TreeGrafter"/>
</dbReference>
<evidence type="ECO:0000256" key="3">
    <source>
        <dbReference type="ARBA" id="ARBA00011209"/>
    </source>
</evidence>
<dbReference type="Pfam" id="PF05746">
    <property type="entry name" value="DALR_1"/>
    <property type="match status" value="1"/>
</dbReference>
<dbReference type="GO" id="GO:0004820">
    <property type="term" value="F:glycine-tRNA ligase activity"/>
    <property type="evidence" value="ECO:0007669"/>
    <property type="project" value="UniProtKB-UniRule"/>
</dbReference>
<dbReference type="Gene3D" id="1.10.730.10">
    <property type="entry name" value="Isoleucyl-tRNA Synthetase, Domain 1"/>
    <property type="match status" value="1"/>
</dbReference>
<dbReference type="PANTHER" id="PTHR30075">
    <property type="entry name" value="GLYCYL-TRNA SYNTHETASE"/>
    <property type="match status" value="1"/>
</dbReference>
<evidence type="ECO:0000256" key="6">
    <source>
        <dbReference type="ARBA" id="ARBA00022741"/>
    </source>
</evidence>
<feature type="domain" description="DALR anticodon binding" evidence="12">
    <location>
        <begin position="582"/>
        <end position="677"/>
    </location>
</feature>
<evidence type="ECO:0000256" key="11">
    <source>
        <dbReference type="HAMAP-Rule" id="MF_00255"/>
    </source>
</evidence>
<evidence type="ECO:0000259" key="12">
    <source>
        <dbReference type="Pfam" id="PF05746"/>
    </source>
</evidence>